<reference evidence="2" key="1">
    <citation type="journal article" date="2022" name="Nat. Commun.">
        <title>Chromosome evolution and the genetic basis of agronomically important traits in greater yam.</title>
        <authorList>
            <person name="Bredeson J.V."/>
            <person name="Lyons J.B."/>
            <person name="Oniyinde I.O."/>
            <person name="Okereke N.R."/>
            <person name="Kolade O."/>
            <person name="Nnabue I."/>
            <person name="Nwadili C.O."/>
            <person name="Hribova E."/>
            <person name="Parker M."/>
            <person name="Nwogha J."/>
            <person name="Shu S."/>
            <person name="Carlson J."/>
            <person name="Kariba R."/>
            <person name="Muthemba S."/>
            <person name="Knop K."/>
            <person name="Barton G.J."/>
            <person name="Sherwood A.V."/>
            <person name="Lopez-Montes A."/>
            <person name="Asiedu R."/>
            <person name="Jamnadass R."/>
            <person name="Muchugi A."/>
            <person name="Goodstein D."/>
            <person name="Egesi C.N."/>
            <person name="Featherston J."/>
            <person name="Asfaw A."/>
            <person name="Simpson G.G."/>
            <person name="Dolezel J."/>
            <person name="Hendre P.S."/>
            <person name="Van Deynze A."/>
            <person name="Kumar P.L."/>
            <person name="Obidiegwu J.E."/>
            <person name="Bhattacharjee R."/>
            <person name="Rokhsar D.S."/>
        </authorList>
    </citation>
    <scope>NUCLEOTIDE SEQUENCE [LARGE SCALE GENOMIC DNA]</scope>
    <source>
        <strain evidence="2">cv. TDa95/00328</strain>
    </source>
</reference>
<dbReference type="Proteomes" id="UP000827976">
    <property type="component" value="Chromosome 13"/>
</dbReference>
<sequence>MAATWDQAVLILSVPKRKPRDETRETLRTSAFPSAHVKDKWARTCTLHHCAMVVLYLVIYSIG</sequence>
<organism evidence="1 2">
    <name type="scientific">Dioscorea alata</name>
    <name type="common">Purple yam</name>
    <dbReference type="NCBI Taxonomy" id="55571"/>
    <lineage>
        <taxon>Eukaryota</taxon>
        <taxon>Viridiplantae</taxon>
        <taxon>Streptophyta</taxon>
        <taxon>Embryophyta</taxon>
        <taxon>Tracheophyta</taxon>
        <taxon>Spermatophyta</taxon>
        <taxon>Magnoliopsida</taxon>
        <taxon>Liliopsida</taxon>
        <taxon>Dioscoreales</taxon>
        <taxon>Dioscoreaceae</taxon>
        <taxon>Dioscorea</taxon>
    </lineage>
</organism>
<proteinExistence type="predicted"/>
<accession>A0ACB7UXQ8</accession>
<evidence type="ECO:0000313" key="2">
    <source>
        <dbReference type="Proteomes" id="UP000827976"/>
    </source>
</evidence>
<comment type="caution">
    <text evidence="1">The sequence shown here is derived from an EMBL/GenBank/DDBJ whole genome shotgun (WGS) entry which is preliminary data.</text>
</comment>
<evidence type="ECO:0000313" key="1">
    <source>
        <dbReference type="EMBL" id="KAH7665536.1"/>
    </source>
</evidence>
<protein>
    <submittedName>
        <fullName evidence="1">Uncharacterized protein</fullName>
    </submittedName>
</protein>
<dbReference type="EMBL" id="CM037023">
    <property type="protein sequence ID" value="KAH7665536.1"/>
    <property type="molecule type" value="Genomic_DNA"/>
</dbReference>
<name>A0ACB7UXQ8_DIOAL</name>
<gene>
    <name evidence="1" type="ORF">IHE45_13G041000</name>
</gene>
<keyword evidence="2" id="KW-1185">Reference proteome</keyword>